<accession>A0ABY3ZXM3</accession>
<keyword evidence="1" id="KW-0472">Membrane</keyword>
<reference evidence="2" key="1">
    <citation type="submission" date="2022-03" db="EMBL/GenBank/DDBJ databases">
        <authorList>
            <person name="Vrbovska V."/>
            <person name="Kovarovic V."/>
            <person name="Botka T."/>
            <person name="Pantucek R."/>
        </authorList>
    </citation>
    <scope>NUCLEOTIDE SEQUENCE</scope>
    <source>
        <strain evidence="2">CCM 2609</strain>
    </source>
</reference>
<dbReference type="Proteomes" id="UP000830343">
    <property type="component" value="Chromosome"/>
</dbReference>
<protein>
    <submittedName>
        <fullName evidence="2">Uncharacterized protein</fullName>
    </submittedName>
</protein>
<keyword evidence="3" id="KW-1185">Reference proteome</keyword>
<dbReference type="EMBL" id="CP094348">
    <property type="protein sequence ID" value="UOB20699.1"/>
    <property type="molecule type" value="Genomic_DNA"/>
</dbReference>
<evidence type="ECO:0000313" key="2">
    <source>
        <dbReference type="EMBL" id="UOB20699.1"/>
    </source>
</evidence>
<evidence type="ECO:0000256" key="1">
    <source>
        <dbReference type="SAM" id="Phobius"/>
    </source>
</evidence>
<feature type="transmembrane region" description="Helical" evidence="1">
    <location>
        <begin position="29"/>
        <end position="49"/>
    </location>
</feature>
<keyword evidence="1" id="KW-1133">Transmembrane helix</keyword>
<organism evidence="2 3">
    <name type="scientific">Macrococcus armenti</name>
    <dbReference type="NCBI Taxonomy" id="2875764"/>
    <lineage>
        <taxon>Bacteria</taxon>
        <taxon>Bacillati</taxon>
        <taxon>Bacillota</taxon>
        <taxon>Bacilli</taxon>
        <taxon>Bacillales</taxon>
        <taxon>Staphylococcaceae</taxon>
        <taxon>Macrococcus</taxon>
    </lineage>
</organism>
<name>A0ABY3ZXM3_9STAP</name>
<feature type="transmembrane region" description="Helical" evidence="1">
    <location>
        <begin position="56"/>
        <end position="78"/>
    </location>
</feature>
<reference evidence="2" key="2">
    <citation type="submission" date="2022-04" db="EMBL/GenBank/DDBJ databases">
        <title>Antimicrobial genetic elements in methicillin-resistant Macrococcus armenti.</title>
        <authorList>
            <person name="Keller J.E."/>
            <person name="Schwendener S."/>
            <person name="Pantucek R."/>
            <person name="Perreten V."/>
        </authorList>
    </citation>
    <scope>NUCLEOTIDE SEQUENCE</scope>
    <source>
        <strain evidence="2">CCM 2609</strain>
    </source>
</reference>
<sequence>MFKNILLIILILLNGILITRFQYASIDMLSLHIIAASFAAIISILYIITRVSKVTLYLSFVTLCITTYHIYQIIMTIYHNVYVK</sequence>
<proteinExistence type="predicted"/>
<dbReference type="RefSeq" id="WP_243365997.1">
    <property type="nucleotide sequence ID" value="NZ_CP094348.1"/>
</dbReference>
<keyword evidence="1" id="KW-0812">Transmembrane</keyword>
<gene>
    <name evidence="2" type="ORF">MRZ06_01040</name>
</gene>
<evidence type="ECO:0000313" key="3">
    <source>
        <dbReference type="Proteomes" id="UP000830343"/>
    </source>
</evidence>
<feature type="transmembrane region" description="Helical" evidence="1">
    <location>
        <begin position="5"/>
        <end position="23"/>
    </location>
</feature>